<dbReference type="InterPro" id="IPR007470">
    <property type="entry name" value="HemX"/>
</dbReference>
<feature type="region of interest" description="Disordered" evidence="2">
    <location>
        <begin position="1"/>
        <end position="82"/>
    </location>
</feature>
<organism evidence="4 5">
    <name type="scientific">Shewanella maritima</name>
    <dbReference type="NCBI Taxonomy" id="2520507"/>
    <lineage>
        <taxon>Bacteria</taxon>
        <taxon>Pseudomonadati</taxon>
        <taxon>Pseudomonadota</taxon>
        <taxon>Gammaproteobacteria</taxon>
        <taxon>Alteromonadales</taxon>
        <taxon>Shewanellaceae</taxon>
        <taxon>Shewanella</taxon>
    </lineage>
</organism>
<gene>
    <name evidence="4" type="ORF">EXU30_12960</name>
</gene>
<keyword evidence="4" id="KW-0489">Methyltransferase</keyword>
<dbReference type="GO" id="GO:0032259">
    <property type="term" value="P:methylation"/>
    <property type="evidence" value="ECO:0007669"/>
    <property type="project" value="UniProtKB-KW"/>
</dbReference>
<dbReference type="AlphaFoldDB" id="A0A411PIS1"/>
<dbReference type="KEGG" id="smai:EXU30_12960"/>
<feature type="compositionally biased region" description="Polar residues" evidence="2">
    <location>
        <begin position="36"/>
        <end position="82"/>
    </location>
</feature>
<feature type="transmembrane region" description="Helical" evidence="3">
    <location>
        <begin position="94"/>
        <end position="115"/>
    </location>
</feature>
<sequence length="432" mass="48156">MDNNKPHSTAKDDKSEALESNAQASELEQAASQSSTKDTGPEASTTKEASQEVETFQQSEPQPSQAETVQTSESGAPAAETTNSAAKTHIGVKFSLFLLLIIAVAAGGLSAWLWMSLQQQNEASSQLQQQVSAQAAQINQGQKQLNNALNATQQQLSQLQKLQQNDSKAYGQLAELESETQALKERVAVVARRSPNHWMASEAEYLVRMAGRKLWLERDPVTAAGLLEAADERIKSMRNPALMPLRQALVKDIKATKSIKSTDVVGTVYTLDSIIAQLDQLPLNRAKDYQVNTGSEISDNLADWQTNLAKTWQEITESFITIRKRTTDLEPLLAPEQQWYLVENIRNKLLQAQLAVYNYDQVNYRQSITFASNWIKQYFDLQDSRTQDALTSLDALSTLKIETATQHKFHSTKLLQQLITYGEILPDEETEQ</sequence>
<evidence type="ECO:0000256" key="2">
    <source>
        <dbReference type="SAM" id="MobiDB-lite"/>
    </source>
</evidence>
<dbReference type="Pfam" id="PF04375">
    <property type="entry name" value="HemX"/>
    <property type="match status" value="1"/>
</dbReference>
<keyword evidence="4" id="KW-0808">Transferase</keyword>
<dbReference type="GO" id="GO:0008168">
    <property type="term" value="F:methyltransferase activity"/>
    <property type="evidence" value="ECO:0007669"/>
    <property type="project" value="UniProtKB-KW"/>
</dbReference>
<evidence type="ECO:0000313" key="5">
    <source>
        <dbReference type="Proteomes" id="UP000291106"/>
    </source>
</evidence>
<dbReference type="OrthoDB" id="5739852at2"/>
<keyword evidence="3" id="KW-0472">Membrane</keyword>
<proteinExistence type="predicted"/>
<reference evidence="4 5" key="1">
    <citation type="submission" date="2019-02" db="EMBL/GenBank/DDBJ databases">
        <title>Shewanella sp. D4-2 isolated from Dokdo Island.</title>
        <authorList>
            <person name="Baek K."/>
        </authorList>
    </citation>
    <scope>NUCLEOTIDE SEQUENCE [LARGE SCALE GENOMIC DNA]</scope>
    <source>
        <strain evidence="4 5">D4-2</strain>
    </source>
</reference>
<dbReference type="PANTHER" id="PTHR38043:SF1">
    <property type="entry name" value="PROTEIN HEMX"/>
    <property type="match status" value="1"/>
</dbReference>
<evidence type="ECO:0000313" key="4">
    <source>
        <dbReference type="EMBL" id="QBF83501.1"/>
    </source>
</evidence>
<name>A0A411PIS1_9GAMM</name>
<evidence type="ECO:0000256" key="1">
    <source>
        <dbReference type="SAM" id="Coils"/>
    </source>
</evidence>
<keyword evidence="1" id="KW-0175">Coiled coil</keyword>
<evidence type="ECO:0000256" key="3">
    <source>
        <dbReference type="SAM" id="Phobius"/>
    </source>
</evidence>
<accession>A0A411PIS1</accession>
<protein>
    <submittedName>
        <fullName evidence="4">Uroporphyrinogen-III methylase</fullName>
    </submittedName>
</protein>
<dbReference type="PANTHER" id="PTHR38043">
    <property type="entry name" value="PROTEIN HEMX"/>
    <property type="match status" value="1"/>
</dbReference>
<keyword evidence="5" id="KW-1185">Reference proteome</keyword>
<feature type="compositionally biased region" description="Low complexity" evidence="2">
    <location>
        <begin position="19"/>
        <end position="35"/>
    </location>
</feature>
<feature type="coiled-coil region" evidence="1">
    <location>
        <begin position="142"/>
        <end position="193"/>
    </location>
</feature>
<dbReference type="RefSeq" id="WP_130600679.1">
    <property type="nucleotide sequence ID" value="NZ_CP036200.1"/>
</dbReference>
<keyword evidence="3" id="KW-0812">Transmembrane</keyword>
<keyword evidence="3" id="KW-1133">Transmembrane helix</keyword>
<dbReference type="Proteomes" id="UP000291106">
    <property type="component" value="Chromosome"/>
</dbReference>
<dbReference type="EMBL" id="CP036200">
    <property type="protein sequence ID" value="QBF83501.1"/>
    <property type="molecule type" value="Genomic_DNA"/>
</dbReference>